<evidence type="ECO:0000256" key="1">
    <source>
        <dbReference type="ARBA" id="ARBA00008366"/>
    </source>
</evidence>
<evidence type="ECO:0000313" key="9">
    <source>
        <dbReference type="Proteomes" id="UP000238573"/>
    </source>
</evidence>
<evidence type="ECO:0000313" key="8">
    <source>
        <dbReference type="EMBL" id="PRT69051.1"/>
    </source>
</evidence>
<keyword evidence="2 5" id="KW-0285">Flavoprotein</keyword>
<keyword evidence="5" id="KW-0521">NADP</keyword>
<protein>
    <submittedName>
        <fullName evidence="8">NADPH-dependent oxidoreductase</fullName>
    </submittedName>
</protein>
<evidence type="ECO:0000256" key="4">
    <source>
        <dbReference type="ARBA" id="ARBA00023002"/>
    </source>
</evidence>
<evidence type="ECO:0000313" key="7">
    <source>
        <dbReference type="EMBL" id="MBZ2156163.1"/>
    </source>
</evidence>
<dbReference type="PANTHER" id="PTHR43425">
    <property type="entry name" value="OXYGEN-INSENSITIVE NADPH NITROREDUCTASE"/>
    <property type="match status" value="1"/>
</dbReference>
<dbReference type="PIRSF" id="PIRSF005426">
    <property type="entry name" value="Frp"/>
    <property type="match status" value="1"/>
</dbReference>
<dbReference type="Proteomes" id="UP000238573">
    <property type="component" value="Unassembled WGS sequence"/>
</dbReference>
<reference evidence="8 9" key="1">
    <citation type="journal article" date="1993" name="J. Dent. Res.">
        <title>The isolation and characterization of milleri group streptococci from dental periapical abscesses.</title>
        <authorList>
            <person name="Fisher L.E."/>
            <person name="Russell R.R."/>
        </authorList>
    </citation>
    <scope>NUCLEOTIDE SEQUENCE [LARGE SCALE GENOMIC DNA]</scope>
    <source>
        <strain evidence="8 9">OUP21</strain>
    </source>
</reference>
<dbReference type="RefSeq" id="WP_106384713.1">
    <property type="nucleotide sequence ID" value="NZ_CP088916.1"/>
</dbReference>
<dbReference type="AlphaFoldDB" id="A0A2T0FYZ6"/>
<organism evidence="8 9">
    <name type="scientific">Streptococcus anginosus</name>
    <dbReference type="NCBI Taxonomy" id="1328"/>
    <lineage>
        <taxon>Bacteria</taxon>
        <taxon>Bacillati</taxon>
        <taxon>Bacillota</taxon>
        <taxon>Bacilli</taxon>
        <taxon>Lactobacillales</taxon>
        <taxon>Streptococcaceae</taxon>
        <taxon>Streptococcus</taxon>
        <taxon>Streptococcus anginosus group</taxon>
    </lineage>
</organism>
<dbReference type="InterPro" id="IPR029479">
    <property type="entry name" value="Nitroreductase"/>
</dbReference>
<dbReference type="PANTHER" id="PTHR43425:SF2">
    <property type="entry name" value="OXYGEN-INSENSITIVE NADPH NITROREDUCTASE"/>
    <property type="match status" value="1"/>
</dbReference>
<dbReference type="SUPFAM" id="SSF55469">
    <property type="entry name" value="FMN-dependent nitroreductase-like"/>
    <property type="match status" value="1"/>
</dbReference>
<feature type="domain" description="Nitroreductase" evidence="6">
    <location>
        <begin position="9"/>
        <end position="162"/>
    </location>
</feature>
<gene>
    <name evidence="8" type="ORF">C6A27_09085</name>
    <name evidence="7" type="ORF">K1I51_05920</name>
</gene>
<dbReference type="EMBL" id="JAHZQR010000008">
    <property type="protein sequence ID" value="MBZ2156163.1"/>
    <property type="molecule type" value="Genomic_DNA"/>
</dbReference>
<name>A0A2T0FYZ6_STRAP</name>
<reference evidence="7" key="3">
    <citation type="submission" date="2021-07" db="EMBL/GenBank/DDBJ databases">
        <title>Occurrence of streptococci in the human mouth that bind to a non-human glycan.</title>
        <authorList>
            <person name="Cross B."/>
            <person name="Thamadilok S."/>
            <person name="Bensing B."/>
            <person name="Sasmal A."/>
            <person name="Khedri Z."/>
            <person name="Deng L."/>
            <person name="Yu H."/>
            <person name="Mehta A."/>
            <person name="Aluvathingal J."/>
            <person name="Nadendla S."/>
            <person name="Vickerman M."/>
            <person name="Chen X."/>
            <person name="Dewhirst F."/>
            <person name="Gill A."/>
            <person name="Lettrichova I."/>
            <person name="Diaz S."/>
            <person name="Gill S."/>
            <person name="Tettelin H."/>
            <person name="Iverson T."/>
            <person name="Sullam P."/>
            <person name="Varki A."/>
            <person name="Ruhl S."/>
        </authorList>
    </citation>
    <scope>NUCLEOTIDE SEQUENCE</scope>
    <source>
        <strain evidence="7">SK81</strain>
    </source>
</reference>
<evidence type="ECO:0000256" key="2">
    <source>
        <dbReference type="ARBA" id="ARBA00022630"/>
    </source>
</evidence>
<evidence type="ECO:0000259" key="6">
    <source>
        <dbReference type="Pfam" id="PF00881"/>
    </source>
</evidence>
<keyword evidence="3 5" id="KW-0288">FMN</keyword>
<dbReference type="InterPro" id="IPR016446">
    <property type="entry name" value="Flavin_OxRdtase_Frp"/>
</dbReference>
<dbReference type="InterPro" id="IPR000415">
    <property type="entry name" value="Nitroreductase-like"/>
</dbReference>
<dbReference type="Pfam" id="PF00881">
    <property type="entry name" value="Nitroreductase"/>
    <property type="match status" value="1"/>
</dbReference>
<evidence type="ECO:0000256" key="3">
    <source>
        <dbReference type="ARBA" id="ARBA00022643"/>
    </source>
</evidence>
<reference evidence="8" key="2">
    <citation type="submission" date="2018-03" db="EMBL/GenBank/DDBJ databases">
        <authorList>
            <person name="Keele B.F."/>
        </authorList>
    </citation>
    <scope>NUCLEOTIDE SEQUENCE</scope>
    <source>
        <strain evidence="8">OUP21</strain>
    </source>
</reference>
<comment type="similarity">
    <text evidence="1 5">Belongs to the flavin oxidoreductase frp family.</text>
</comment>
<accession>A0A2T0FYZ6</accession>
<keyword evidence="4 5" id="KW-0560">Oxidoreductase</keyword>
<dbReference type="GO" id="GO:0016491">
    <property type="term" value="F:oxidoreductase activity"/>
    <property type="evidence" value="ECO:0007669"/>
    <property type="project" value="UniProtKB-UniRule"/>
</dbReference>
<dbReference type="Proteomes" id="UP001198057">
    <property type="component" value="Unassembled WGS sequence"/>
</dbReference>
<proteinExistence type="inferred from homology"/>
<dbReference type="Gene3D" id="3.40.109.10">
    <property type="entry name" value="NADH Oxidase"/>
    <property type="match status" value="1"/>
</dbReference>
<dbReference type="CDD" id="cd02146">
    <property type="entry name" value="NfsA-like"/>
    <property type="match status" value="1"/>
</dbReference>
<sequence length="237" mass="26762">MNETIDLMKKHTSVRRFTEEQISDEDLKAIIDAGRAASSWKNFQSYSIIVVRSQEKKVALFDLVPQEAIRQSSVFLLFIGDLNRAEKGVRLHTDTFYSQGVENLLISSVDASLVAQNTLLAAESLGYGGVIIGLIRYASREIAELFNLPDYTYPIFGMALGKPDQYHAVKPRLPYETVVFEENYQEQDASVIQAYDQIQADYAGKRATDTWSERLAKQFGQKPNLASQDLLQDKKLL</sequence>
<comment type="caution">
    <text evidence="8">The sequence shown here is derived from an EMBL/GenBank/DDBJ whole genome shotgun (WGS) entry which is preliminary data.</text>
</comment>
<dbReference type="EMBL" id="PVSZ01000018">
    <property type="protein sequence ID" value="PRT69051.1"/>
    <property type="molecule type" value="Genomic_DNA"/>
</dbReference>
<evidence type="ECO:0000256" key="5">
    <source>
        <dbReference type="PIRNR" id="PIRNR005426"/>
    </source>
</evidence>